<evidence type="ECO:0000313" key="3">
    <source>
        <dbReference type="Proteomes" id="UP001180020"/>
    </source>
</evidence>
<gene>
    <name evidence="2" type="ORF">QJS10_CPB04g00852</name>
</gene>
<organism evidence="2 3">
    <name type="scientific">Acorus calamus</name>
    <name type="common">Sweet flag</name>
    <dbReference type="NCBI Taxonomy" id="4465"/>
    <lineage>
        <taxon>Eukaryota</taxon>
        <taxon>Viridiplantae</taxon>
        <taxon>Streptophyta</taxon>
        <taxon>Embryophyta</taxon>
        <taxon>Tracheophyta</taxon>
        <taxon>Spermatophyta</taxon>
        <taxon>Magnoliopsida</taxon>
        <taxon>Liliopsida</taxon>
        <taxon>Acoraceae</taxon>
        <taxon>Acorus</taxon>
    </lineage>
</organism>
<feature type="region of interest" description="Disordered" evidence="1">
    <location>
        <begin position="1"/>
        <end position="89"/>
    </location>
</feature>
<keyword evidence="3" id="KW-1185">Reference proteome</keyword>
<reference evidence="2" key="1">
    <citation type="journal article" date="2023" name="Nat. Commun.">
        <title>Diploid and tetraploid genomes of Acorus and the evolution of monocots.</title>
        <authorList>
            <person name="Ma L."/>
            <person name="Liu K.W."/>
            <person name="Li Z."/>
            <person name="Hsiao Y.Y."/>
            <person name="Qi Y."/>
            <person name="Fu T."/>
            <person name="Tang G.D."/>
            <person name="Zhang D."/>
            <person name="Sun W.H."/>
            <person name="Liu D.K."/>
            <person name="Li Y."/>
            <person name="Chen G.Z."/>
            <person name="Liu X.D."/>
            <person name="Liao X.Y."/>
            <person name="Jiang Y.T."/>
            <person name="Yu X."/>
            <person name="Hao Y."/>
            <person name="Huang J."/>
            <person name="Zhao X.W."/>
            <person name="Ke S."/>
            <person name="Chen Y.Y."/>
            <person name="Wu W.L."/>
            <person name="Hsu J.L."/>
            <person name="Lin Y.F."/>
            <person name="Huang M.D."/>
            <person name="Li C.Y."/>
            <person name="Huang L."/>
            <person name="Wang Z.W."/>
            <person name="Zhao X."/>
            <person name="Zhong W.Y."/>
            <person name="Peng D.H."/>
            <person name="Ahmad S."/>
            <person name="Lan S."/>
            <person name="Zhang J.S."/>
            <person name="Tsai W.C."/>
            <person name="Van de Peer Y."/>
            <person name="Liu Z.J."/>
        </authorList>
    </citation>
    <scope>NUCLEOTIDE SEQUENCE</scope>
    <source>
        <strain evidence="2">CP</strain>
    </source>
</reference>
<sequence>MNHDCQHPTNQKDGRSDRDDSPSPQNLNQSITDARHETEGPETPVKETHRFRGGNSRAFDPLRQLQLSQNLSKNQNLQRSPKIRVFADL</sequence>
<comment type="caution">
    <text evidence="2">The sequence shown here is derived from an EMBL/GenBank/DDBJ whole genome shotgun (WGS) entry which is preliminary data.</text>
</comment>
<evidence type="ECO:0000256" key="1">
    <source>
        <dbReference type="SAM" id="MobiDB-lite"/>
    </source>
</evidence>
<evidence type="ECO:0000313" key="2">
    <source>
        <dbReference type="EMBL" id="KAK1319793.1"/>
    </source>
</evidence>
<accession>A0AAV9F666</accession>
<dbReference type="Proteomes" id="UP001180020">
    <property type="component" value="Unassembled WGS sequence"/>
</dbReference>
<protein>
    <submittedName>
        <fullName evidence="2">Uncharacterized protein</fullName>
    </submittedName>
</protein>
<proteinExistence type="predicted"/>
<feature type="compositionally biased region" description="Basic and acidic residues" evidence="1">
    <location>
        <begin position="1"/>
        <end position="21"/>
    </location>
</feature>
<feature type="compositionally biased region" description="Low complexity" evidence="1">
    <location>
        <begin position="62"/>
        <end position="80"/>
    </location>
</feature>
<dbReference type="AlphaFoldDB" id="A0AAV9F666"/>
<dbReference type="EMBL" id="JAUJYO010000004">
    <property type="protein sequence ID" value="KAK1319793.1"/>
    <property type="molecule type" value="Genomic_DNA"/>
</dbReference>
<feature type="compositionally biased region" description="Basic and acidic residues" evidence="1">
    <location>
        <begin position="33"/>
        <end position="50"/>
    </location>
</feature>
<reference evidence="2" key="2">
    <citation type="submission" date="2023-06" db="EMBL/GenBank/DDBJ databases">
        <authorList>
            <person name="Ma L."/>
            <person name="Liu K.-W."/>
            <person name="Li Z."/>
            <person name="Hsiao Y.-Y."/>
            <person name="Qi Y."/>
            <person name="Fu T."/>
            <person name="Tang G."/>
            <person name="Zhang D."/>
            <person name="Sun W.-H."/>
            <person name="Liu D.-K."/>
            <person name="Li Y."/>
            <person name="Chen G.-Z."/>
            <person name="Liu X.-D."/>
            <person name="Liao X.-Y."/>
            <person name="Jiang Y.-T."/>
            <person name="Yu X."/>
            <person name="Hao Y."/>
            <person name="Huang J."/>
            <person name="Zhao X.-W."/>
            <person name="Ke S."/>
            <person name="Chen Y.-Y."/>
            <person name="Wu W.-L."/>
            <person name="Hsu J.-L."/>
            <person name="Lin Y.-F."/>
            <person name="Huang M.-D."/>
            <person name="Li C.-Y."/>
            <person name="Huang L."/>
            <person name="Wang Z.-W."/>
            <person name="Zhao X."/>
            <person name="Zhong W.-Y."/>
            <person name="Peng D.-H."/>
            <person name="Ahmad S."/>
            <person name="Lan S."/>
            <person name="Zhang J.-S."/>
            <person name="Tsai W.-C."/>
            <person name="Van De Peer Y."/>
            <person name="Liu Z.-J."/>
        </authorList>
    </citation>
    <scope>NUCLEOTIDE SEQUENCE</scope>
    <source>
        <strain evidence="2">CP</strain>
        <tissue evidence="2">Leaves</tissue>
    </source>
</reference>
<name>A0AAV9F666_ACOCL</name>